<evidence type="ECO:0000313" key="3">
    <source>
        <dbReference type="EMBL" id="QIE54202.1"/>
    </source>
</evidence>
<protein>
    <submittedName>
        <fullName evidence="3">Universal stress protein</fullName>
    </submittedName>
</protein>
<evidence type="ECO:0000256" key="1">
    <source>
        <dbReference type="ARBA" id="ARBA00008791"/>
    </source>
</evidence>
<dbReference type="Gene3D" id="3.40.50.12370">
    <property type="match status" value="1"/>
</dbReference>
<evidence type="ECO:0000259" key="2">
    <source>
        <dbReference type="Pfam" id="PF00582"/>
    </source>
</evidence>
<dbReference type="RefSeq" id="WP_165094082.1">
    <property type="nucleotide sequence ID" value="NZ_CP049056.1"/>
</dbReference>
<accession>A0A7L5BSY4</accession>
<gene>
    <name evidence="3" type="ORF">G5B40_01330</name>
</gene>
<dbReference type="AlphaFoldDB" id="A0A7L5BSY4"/>
<feature type="domain" description="UspA" evidence="2">
    <location>
        <begin position="164"/>
        <end position="276"/>
    </location>
</feature>
<dbReference type="SUPFAM" id="SSF52402">
    <property type="entry name" value="Adenine nucleotide alpha hydrolases-like"/>
    <property type="match status" value="2"/>
</dbReference>
<dbReference type="PANTHER" id="PTHR46268">
    <property type="entry name" value="STRESS RESPONSE PROTEIN NHAX"/>
    <property type="match status" value="1"/>
</dbReference>
<organism evidence="3 4">
    <name type="scientific">Pikeienuella piscinae</name>
    <dbReference type="NCBI Taxonomy" id="2748098"/>
    <lineage>
        <taxon>Bacteria</taxon>
        <taxon>Pseudomonadati</taxon>
        <taxon>Pseudomonadota</taxon>
        <taxon>Alphaproteobacteria</taxon>
        <taxon>Rhodobacterales</taxon>
        <taxon>Paracoccaceae</taxon>
        <taxon>Pikeienuella</taxon>
    </lineage>
</organism>
<dbReference type="EMBL" id="CP049056">
    <property type="protein sequence ID" value="QIE54202.1"/>
    <property type="molecule type" value="Genomic_DNA"/>
</dbReference>
<dbReference type="Proteomes" id="UP000503336">
    <property type="component" value="Chromosome"/>
</dbReference>
<proteinExistence type="inferred from homology"/>
<dbReference type="InterPro" id="IPR006015">
    <property type="entry name" value="Universal_stress_UspA"/>
</dbReference>
<dbReference type="PANTHER" id="PTHR46268:SF6">
    <property type="entry name" value="UNIVERSAL STRESS PROTEIN UP12"/>
    <property type="match status" value="1"/>
</dbReference>
<comment type="similarity">
    <text evidence="1">Belongs to the universal stress protein A family.</text>
</comment>
<dbReference type="KEGG" id="hdh:G5B40_01330"/>
<reference evidence="3 4" key="1">
    <citation type="submission" date="2020-02" db="EMBL/GenBank/DDBJ databases">
        <title>complete genome sequence of Rhodobacteraceae bacterium.</title>
        <authorList>
            <person name="Park J."/>
            <person name="Kim Y.-S."/>
            <person name="Kim K.-H."/>
        </authorList>
    </citation>
    <scope>NUCLEOTIDE SEQUENCE [LARGE SCALE GENOMIC DNA]</scope>
    <source>
        <strain evidence="3 4">RR4-56</strain>
    </source>
</reference>
<dbReference type="InterPro" id="IPR006016">
    <property type="entry name" value="UspA"/>
</dbReference>
<name>A0A7L5BSY4_9RHOB</name>
<sequence length="279" mass="30143">MPPKTILLSMNTPEAAQRLVGPAVELARRHGAHLVGVHVVEAVAIHADYVMVPPLAEIEHLEAAQSERAEKIEKIFKAATEGEDFVSEWRFVQTRTVTASDQIIEQARTADLVIMAQENSTDAYSGGEVMLERTIRKSGRPVLVIPYLGEMKTVGSKVLVGWSATREAARAAHDALPLIAPDGAAAIVTARAADEQNHAMATARELALVYDRHGVRAEVAERITEGMAIGDILLNEAFERGADLIVTGAFGHSRIYDFVIGATTTKLLESMTVPVLFSS</sequence>
<evidence type="ECO:0000313" key="4">
    <source>
        <dbReference type="Proteomes" id="UP000503336"/>
    </source>
</evidence>
<feature type="domain" description="UspA" evidence="2">
    <location>
        <begin position="4"/>
        <end position="145"/>
    </location>
</feature>
<keyword evidence="4" id="KW-1185">Reference proteome</keyword>
<dbReference type="PRINTS" id="PR01438">
    <property type="entry name" value="UNVRSLSTRESS"/>
</dbReference>
<dbReference type="CDD" id="cd00293">
    <property type="entry name" value="USP-like"/>
    <property type="match status" value="2"/>
</dbReference>
<dbReference type="Pfam" id="PF00582">
    <property type="entry name" value="Usp"/>
    <property type="match status" value="2"/>
</dbReference>